<proteinExistence type="inferred from homology"/>
<dbReference type="PANTHER" id="PTHR13774:SF39">
    <property type="entry name" value="BIOSYNTHESIS PROTEIN, PUTATIVE-RELATED"/>
    <property type="match status" value="1"/>
</dbReference>
<dbReference type="GO" id="GO:0005737">
    <property type="term" value="C:cytoplasm"/>
    <property type="evidence" value="ECO:0007669"/>
    <property type="project" value="TreeGrafter"/>
</dbReference>
<comment type="caution">
    <text evidence="4">The sequence shown here is derived from an EMBL/GenBank/DDBJ whole genome shotgun (WGS) entry which is preliminary data.</text>
</comment>
<keyword evidence="5" id="KW-1185">Reference proteome</keyword>
<dbReference type="PANTHER" id="PTHR13774">
    <property type="entry name" value="PHENAZINE BIOSYNTHESIS PROTEIN"/>
    <property type="match status" value="1"/>
</dbReference>
<dbReference type="InterPro" id="IPR003719">
    <property type="entry name" value="Phenazine_PhzF-like"/>
</dbReference>
<dbReference type="SUPFAM" id="SSF54506">
    <property type="entry name" value="Diaminopimelate epimerase-like"/>
    <property type="match status" value="1"/>
</dbReference>
<dbReference type="NCBIfam" id="TIGR00654">
    <property type="entry name" value="PhzF_family"/>
    <property type="match status" value="1"/>
</dbReference>
<comment type="similarity">
    <text evidence="1">Belongs to the PhzF family.</text>
</comment>
<reference evidence="4 5" key="1">
    <citation type="submission" date="2020-08" db="EMBL/GenBank/DDBJ databases">
        <title>Genomic Encyclopedia of Type Strains, Phase IV (KMG-IV): sequencing the most valuable type-strain genomes for metagenomic binning, comparative biology and taxonomic classification.</title>
        <authorList>
            <person name="Goeker M."/>
        </authorList>
    </citation>
    <scope>NUCLEOTIDE SEQUENCE [LARGE SCALE GENOMIC DNA]</scope>
    <source>
        <strain evidence="4 5">DSM 24661</strain>
    </source>
</reference>
<feature type="active site" evidence="3">
    <location>
        <position position="45"/>
    </location>
</feature>
<gene>
    <name evidence="4" type="ORF">HNR32_001251</name>
</gene>
<dbReference type="Gene3D" id="3.10.310.10">
    <property type="entry name" value="Diaminopimelate Epimerase, Chain A, domain 1"/>
    <property type="match status" value="2"/>
</dbReference>
<name>A0A840UKC4_9FIRM</name>
<organism evidence="4 5">
    <name type="scientific">Pectinatus brassicae</name>
    <dbReference type="NCBI Taxonomy" id="862415"/>
    <lineage>
        <taxon>Bacteria</taxon>
        <taxon>Bacillati</taxon>
        <taxon>Bacillota</taxon>
        <taxon>Negativicutes</taxon>
        <taxon>Selenomonadales</taxon>
        <taxon>Selenomonadaceae</taxon>
        <taxon>Pectinatus</taxon>
    </lineage>
</organism>
<accession>A0A840UKC4</accession>
<dbReference type="PIRSF" id="PIRSF016184">
    <property type="entry name" value="PhzC_PhzF"/>
    <property type="match status" value="1"/>
</dbReference>
<sequence length="285" mass="31820">MQEIYTLNAFANIKAGGNLAAVMLDADNLNKKQMQEIARKIGFSETAFIEESKKASFKIDFFTPNKQVDICGHATIAAFTLLRDKKIISAGKYTQETLAGVLAINVEENAVFMQQNLPQYYNAPTVEEIAASLNIATGEINRQIPMQIVSTGLKDIMVPIKKLDTLLKLQPDFEQIKKISSTYDCIGMHVFSLETLYNSNAHCRNFAPLYEIYEEAATGTSNGALACYLYDNEIFPKKDFINLKFEQGEVLNRPAEIFVKLEAENKCIKNVFVGGNAQMQKSISI</sequence>
<evidence type="ECO:0000313" key="5">
    <source>
        <dbReference type="Proteomes" id="UP000559117"/>
    </source>
</evidence>
<dbReference type="GO" id="GO:0016853">
    <property type="term" value="F:isomerase activity"/>
    <property type="evidence" value="ECO:0007669"/>
    <property type="project" value="UniProtKB-KW"/>
</dbReference>
<dbReference type="AlphaFoldDB" id="A0A840UKC4"/>
<evidence type="ECO:0000313" key="4">
    <source>
        <dbReference type="EMBL" id="MBB5336107.1"/>
    </source>
</evidence>
<evidence type="ECO:0000256" key="1">
    <source>
        <dbReference type="ARBA" id="ARBA00008270"/>
    </source>
</evidence>
<dbReference type="RefSeq" id="WP_183860745.1">
    <property type="nucleotide sequence ID" value="NZ_JACHFH010000012.1"/>
</dbReference>
<dbReference type="Pfam" id="PF02567">
    <property type="entry name" value="PhzC-PhzF"/>
    <property type="match status" value="1"/>
</dbReference>
<keyword evidence="2" id="KW-0413">Isomerase</keyword>
<dbReference type="EMBL" id="JACHFH010000012">
    <property type="protein sequence ID" value="MBB5336107.1"/>
    <property type="molecule type" value="Genomic_DNA"/>
</dbReference>
<protein>
    <submittedName>
        <fullName evidence="4">PhzF family phenazine biosynthesis protein</fullName>
    </submittedName>
</protein>
<evidence type="ECO:0000256" key="2">
    <source>
        <dbReference type="ARBA" id="ARBA00023235"/>
    </source>
</evidence>
<dbReference type="Proteomes" id="UP000559117">
    <property type="component" value="Unassembled WGS sequence"/>
</dbReference>
<evidence type="ECO:0000256" key="3">
    <source>
        <dbReference type="PIRSR" id="PIRSR016184-1"/>
    </source>
</evidence>